<dbReference type="EMBL" id="LT670818">
    <property type="protein sequence ID" value="SHH15002.1"/>
    <property type="molecule type" value="Genomic_DNA"/>
</dbReference>
<protein>
    <submittedName>
        <fullName evidence="1">Uncharacterized protein</fullName>
    </submittedName>
</protein>
<dbReference type="AlphaFoldDB" id="A0A1M5QLN7"/>
<sequence length="69" mass="7610">MNERPVLAPAKFLTVPPAQFVHQVLEVRGQARIFGTQVLLQPFAYRVADRPAGLVINRFAAVVDSAVHD</sequence>
<accession>A0A1M5QLN7</accession>
<evidence type="ECO:0000313" key="2">
    <source>
        <dbReference type="Proteomes" id="UP000190675"/>
    </source>
</evidence>
<evidence type="ECO:0000313" key="1">
    <source>
        <dbReference type="EMBL" id="SHH15002.1"/>
    </source>
</evidence>
<organism evidence="1 2">
    <name type="scientific">Bradyrhizobium erythrophlei</name>
    <dbReference type="NCBI Taxonomy" id="1437360"/>
    <lineage>
        <taxon>Bacteria</taxon>
        <taxon>Pseudomonadati</taxon>
        <taxon>Pseudomonadota</taxon>
        <taxon>Alphaproteobacteria</taxon>
        <taxon>Hyphomicrobiales</taxon>
        <taxon>Nitrobacteraceae</taxon>
        <taxon>Bradyrhizobium</taxon>
    </lineage>
</organism>
<proteinExistence type="predicted"/>
<reference evidence="1 2" key="1">
    <citation type="submission" date="2016-11" db="EMBL/GenBank/DDBJ databases">
        <authorList>
            <person name="Jaros S."/>
            <person name="Januszkiewicz K."/>
            <person name="Wedrychowicz H."/>
        </authorList>
    </citation>
    <scope>NUCLEOTIDE SEQUENCE [LARGE SCALE GENOMIC DNA]</scope>
    <source>
        <strain evidence="1 2">GAS242</strain>
    </source>
</reference>
<name>A0A1M5QLN7_9BRAD</name>
<dbReference type="Proteomes" id="UP000190675">
    <property type="component" value="Chromosome I"/>
</dbReference>
<gene>
    <name evidence="1" type="ORF">SAMN05444169_6022</name>
</gene>